<dbReference type="EMBL" id="BAAAHE010000013">
    <property type="protein sequence ID" value="GAA0616039.1"/>
    <property type="molecule type" value="Genomic_DNA"/>
</dbReference>
<keyword evidence="2" id="KW-0288">FMN</keyword>
<dbReference type="InterPro" id="IPR050172">
    <property type="entry name" value="SsuD_RutA_monooxygenase"/>
</dbReference>
<organism evidence="6 7">
    <name type="scientific">Sporichthya brevicatena</name>
    <dbReference type="NCBI Taxonomy" id="171442"/>
    <lineage>
        <taxon>Bacteria</taxon>
        <taxon>Bacillati</taxon>
        <taxon>Actinomycetota</taxon>
        <taxon>Actinomycetes</taxon>
        <taxon>Sporichthyales</taxon>
        <taxon>Sporichthyaceae</taxon>
        <taxon>Sporichthya</taxon>
    </lineage>
</organism>
<dbReference type="Pfam" id="PF00296">
    <property type="entry name" value="Bac_luciferase"/>
    <property type="match status" value="1"/>
</dbReference>
<dbReference type="InterPro" id="IPR019952">
    <property type="entry name" value="F420_OxRdatse_Rv1855c_pred"/>
</dbReference>
<evidence type="ECO:0000256" key="4">
    <source>
        <dbReference type="ARBA" id="ARBA00023033"/>
    </source>
</evidence>
<dbReference type="SUPFAM" id="SSF51679">
    <property type="entry name" value="Bacterial luciferase-like"/>
    <property type="match status" value="1"/>
</dbReference>
<dbReference type="InterPro" id="IPR036661">
    <property type="entry name" value="Luciferase-like_sf"/>
</dbReference>
<protein>
    <submittedName>
        <fullName evidence="6">LLM class F420-dependent oxidoreductase</fullName>
    </submittedName>
</protein>
<sequence length="319" mass="36179">MTAMKFGVFIPQGWKMELKSIEDPAAKWAKSVEIAQLAEELGYDSLWVYDHFHNVPKPAQEAMFECWTTMAAISQRTSRIMLGQMVGCNPYRNPALLAKITSNIDVMSGGRLIWGIGAGWYRNEFAGYGYEFASNRDRLRAMRECIEIVTGMWKEPSFSYDGAYYQLDRAECDPKPLQARPQVLVGGGGEKVTLRIVARLADASNWGGKPHEWAAKAEILKNHCRDVGRDYDEIEKTWSPEIHVRETEAEIVDGGSRSTWGEEFDSWREGNLVGTPDQVAEKIAAYRDLGCTGFYPWCSDYPDTTTMRLFAEKVIPQFR</sequence>
<reference evidence="7" key="1">
    <citation type="journal article" date="2019" name="Int. J. Syst. Evol. Microbiol.">
        <title>The Global Catalogue of Microorganisms (GCM) 10K type strain sequencing project: providing services to taxonomists for standard genome sequencing and annotation.</title>
        <authorList>
            <consortium name="The Broad Institute Genomics Platform"/>
            <consortium name="The Broad Institute Genome Sequencing Center for Infectious Disease"/>
            <person name="Wu L."/>
            <person name="Ma J."/>
        </authorList>
    </citation>
    <scope>NUCLEOTIDE SEQUENCE [LARGE SCALE GENOMIC DNA]</scope>
    <source>
        <strain evidence="7">JCM 10671</strain>
    </source>
</reference>
<name>A0ABP3RSC1_9ACTN</name>
<feature type="domain" description="Luciferase-like" evidence="5">
    <location>
        <begin position="4"/>
        <end position="253"/>
    </location>
</feature>
<dbReference type="NCBIfam" id="TIGR03560">
    <property type="entry name" value="F420_Rv1855c"/>
    <property type="match status" value="1"/>
</dbReference>
<keyword evidence="4" id="KW-0503">Monooxygenase</keyword>
<evidence type="ECO:0000256" key="1">
    <source>
        <dbReference type="ARBA" id="ARBA00022630"/>
    </source>
</evidence>
<dbReference type="InterPro" id="IPR011251">
    <property type="entry name" value="Luciferase-like_dom"/>
</dbReference>
<keyword evidence="1" id="KW-0285">Flavoprotein</keyword>
<evidence type="ECO:0000313" key="6">
    <source>
        <dbReference type="EMBL" id="GAA0616039.1"/>
    </source>
</evidence>
<dbReference type="PANTHER" id="PTHR42847:SF8">
    <property type="entry name" value="CONSERVED PROTEIN"/>
    <property type="match status" value="1"/>
</dbReference>
<comment type="caution">
    <text evidence="6">The sequence shown here is derived from an EMBL/GenBank/DDBJ whole genome shotgun (WGS) entry which is preliminary data.</text>
</comment>
<dbReference type="RefSeq" id="WP_344603717.1">
    <property type="nucleotide sequence ID" value="NZ_BAAAHE010000013.1"/>
</dbReference>
<evidence type="ECO:0000256" key="2">
    <source>
        <dbReference type="ARBA" id="ARBA00022643"/>
    </source>
</evidence>
<dbReference type="Gene3D" id="3.20.20.30">
    <property type="entry name" value="Luciferase-like domain"/>
    <property type="match status" value="1"/>
</dbReference>
<gene>
    <name evidence="6" type="ORF">GCM10009547_17570</name>
</gene>
<accession>A0ABP3RSC1</accession>
<keyword evidence="7" id="KW-1185">Reference proteome</keyword>
<evidence type="ECO:0000259" key="5">
    <source>
        <dbReference type="Pfam" id="PF00296"/>
    </source>
</evidence>
<keyword evidence="3" id="KW-0560">Oxidoreductase</keyword>
<dbReference type="Proteomes" id="UP001500957">
    <property type="component" value="Unassembled WGS sequence"/>
</dbReference>
<evidence type="ECO:0000256" key="3">
    <source>
        <dbReference type="ARBA" id="ARBA00023002"/>
    </source>
</evidence>
<dbReference type="PANTHER" id="PTHR42847">
    <property type="entry name" value="ALKANESULFONATE MONOOXYGENASE"/>
    <property type="match status" value="1"/>
</dbReference>
<proteinExistence type="predicted"/>
<evidence type="ECO:0000313" key="7">
    <source>
        <dbReference type="Proteomes" id="UP001500957"/>
    </source>
</evidence>